<evidence type="ECO:0000313" key="3">
    <source>
        <dbReference type="Proteomes" id="UP000187209"/>
    </source>
</evidence>
<dbReference type="Pfam" id="PF00134">
    <property type="entry name" value="Cyclin_N"/>
    <property type="match status" value="1"/>
</dbReference>
<name>A0A1R2CR86_9CILI</name>
<organism evidence="2 3">
    <name type="scientific">Stentor coeruleus</name>
    <dbReference type="NCBI Taxonomy" id="5963"/>
    <lineage>
        <taxon>Eukaryota</taxon>
        <taxon>Sar</taxon>
        <taxon>Alveolata</taxon>
        <taxon>Ciliophora</taxon>
        <taxon>Postciliodesmatophora</taxon>
        <taxon>Heterotrichea</taxon>
        <taxon>Heterotrichida</taxon>
        <taxon>Stentoridae</taxon>
        <taxon>Stentor</taxon>
    </lineage>
</organism>
<dbReference type="InterPro" id="IPR006671">
    <property type="entry name" value="Cyclin_N"/>
</dbReference>
<accession>A0A1R2CR86</accession>
<evidence type="ECO:0000313" key="2">
    <source>
        <dbReference type="EMBL" id="OMJ91503.1"/>
    </source>
</evidence>
<proteinExistence type="predicted"/>
<dbReference type="InterPro" id="IPR036915">
    <property type="entry name" value="Cyclin-like_sf"/>
</dbReference>
<feature type="domain" description="Cyclin N-terminal" evidence="1">
    <location>
        <begin position="48"/>
        <end position="156"/>
    </location>
</feature>
<dbReference type="CDD" id="cd20529">
    <property type="entry name" value="CYCLIN_CCNJ-like_rpt2"/>
    <property type="match status" value="1"/>
</dbReference>
<dbReference type="Proteomes" id="UP000187209">
    <property type="component" value="Unassembled WGS sequence"/>
</dbReference>
<dbReference type="Gene3D" id="1.10.472.10">
    <property type="entry name" value="Cyclin-like"/>
    <property type="match status" value="2"/>
</dbReference>
<reference evidence="2 3" key="1">
    <citation type="submission" date="2016-11" db="EMBL/GenBank/DDBJ databases">
        <title>The macronuclear genome of Stentor coeruleus: a giant cell with tiny introns.</title>
        <authorList>
            <person name="Slabodnick M."/>
            <person name="Ruby J.G."/>
            <person name="Reiff S.B."/>
            <person name="Swart E.C."/>
            <person name="Gosai S."/>
            <person name="Prabakaran S."/>
            <person name="Witkowska E."/>
            <person name="Larue G.E."/>
            <person name="Fisher S."/>
            <person name="Freeman R.M."/>
            <person name="Gunawardena J."/>
            <person name="Chu W."/>
            <person name="Stover N.A."/>
            <person name="Gregory B.D."/>
            <person name="Nowacki M."/>
            <person name="Derisi J."/>
            <person name="Roy S.W."/>
            <person name="Marshall W.F."/>
            <person name="Sood P."/>
        </authorList>
    </citation>
    <scope>NUCLEOTIDE SEQUENCE [LARGE SCALE GENOMIC DNA]</scope>
    <source>
        <strain evidence="2">WM001</strain>
    </source>
</reference>
<dbReference type="EMBL" id="MPUH01000079">
    <property type="protein sequence ID" value="OMJ91503.1"/>
    <property type="molecule type" value="Genomic_DNA"/>
</dbReference>
<keyword evidence="3" id="KW-1185">Reference proteome</keyword>
<dbReference type="AlphaFoldDB" id="A0A1R2CR86"/>
<comment type="caution">
    <text evidence="2">The sequence shown here is derived from an EMBL/GenBank/DDBJ whole genome shotgun (WGS) entry which is preliminary data.</text>
</comment>
<dbReference type="SUPFAM" id="SSF47954">
    <property type="entry name" value="Cyclin-like"/>
    <property type="match status" value="2"/>
</dbReference>
<protein>
    <recommendedName>
        <fullName evidence="1">Cyclin N-terminal domain-containing protein</fullName>
    </recommendedName>
</protein>
<gene>
    <name evidence="2" type="ORF">SteCoe_5872</name>
</gene>
<sequence>MKTCIDKSFTNTSEKLPGIPKHQRRNTINPTVYCEFNNSKGSKSFKSKSQPSVNKIFLKYRERHIEFLEELCRAAKTGLDVQILASKIFDIVNSLRVFSIDRYKALILVCWSLATKFNCDDLRLGLEQLAECADGLSEDGLRKLEVEVLKLLDWKIARKTSLYYVEKYKEIGVVKREEMRNKAGFEKVDEKVGKYSITLAEVANRIPELVLESDKIIACSCIAFARKKLGLKNYWSSYLEKLTGINEKELRIQELENKYYCLINNKF</sequence>
<evidence type="ECO:0000259" key="1">
    <source>
        <dbReference type="Pfam" id="PF00134"/>
    </source>
</evidence>